<evidence type="ECO:0000313" key="4">
    <source>
        <dbReference type="Proteomes" id="UP001159363"/>
    </source>
</evidence>
<accession>A0ABQ9HQ73</accession>
<dbReference type="Proteomes" id="UP001159363">
    <property type="component" value="Chromosome X"/>
</dbReference>
<evidence type="ECO:0000256" key="1">
    <source>
        <dbReference type="SAM" id="MobiDB-lite"/>
    </source>
</evidence>
<reference evidence="3 4" key="1">
    <citation type="submission" date="2023-02" db="EMBL/GenBank/DDBJ databases">
        <title>LHISI_Scaffold_Assembly.</title>
        <authorList>
            <person name="Stuart O.P."/>
            <person name="Cleave R."/>
            <person name="Magrath M.J.L."/>
            <person name="Mikheyev A.S."/>
        </authorList>
    </citation>
    <scope>NUCLEOTIDE SEQUENCE [LARGE SCALE GENOMIC DNA]</scope>
    <source>
        <strain evidence="3">Daus_M_001</strain>
        <tissue evidence="3">Leg muscle</tissue>
    </source>
</reference>
<feature type="compositionally biased region" description="Basic residues" evidence="1">
    <location>
        <begin position="314"/>
        <end position="325"/>
    </location>
</feature>
<feature type="domain" description="Mutator-like transposase" evidence="2">
    <location>
        <begin position="34"/>
        <end position="200"/>
    </location>
</feature>
<gene>
    <name evidence="3" type="ORF">PR048_012743</name>
</gene>
<comment type="caution">
    <text evidence="3">The sequence shown here is derived from an EMBL/GenBank/DDBJ whole genome shotgun (WGS) entry which is preliminary data.</text>
</comment>
<protein>
    <recommendedName>
        <fullName evidence="2">Mutator-like transposase domain-containing protein</fullName>
    </recommendedName>
</protein>
<evidence type="ECO:0000313" key="3">
    <source>
        <dbReference type="EMBL" id="KAJ8886532.1"/>
    </source>
</evidence>
<sequence>MTSERKFSKQENQIEEVLISHLCGLTCKFPPLQAVIIGLETKTLLHMEVKNKFCSTCSQAKSRGSPAAHKCYLNYKGASTVMESQAILDRFSQCVDKYGLLYRYYIGDGDSTIHTQLVESGQRYYKLAKDTRIPLESRRLLTEQHVTTSEGVRTPCFTKIERFVKGIRIAIKECSKIGSVEQVRQDIRNALYHIFGRHTQTAEGETDHTDDAEKSGLLAEIFKAIDPLVKNAHRLKFNYTTNQAERYMALVSNYRRQCLAAARSHLKGPAWHFSPWKKLTGHSPVNIFKLQLDKWEKKRPKRALKYANEEPPQRNKRKLTLHNQT</sequence>
<proteinExistence type="predicted"/>
<organism evidence="3 4">
    <name type="scientific">Dryococelus australis</name>
    <dbReference type="NCBI Taxonomy" id="614101"/>
    <lineage>
        <taxon>Eukaryota</taxon>
        <taxon>Metazoa</taxon>
        <taxon>Ecdysozoa</taxon>
        <taxon>Arthropoda</taxon>
        <taxon>Hexapoda</taxon>
        <taxon>Insecta</taxon>
        <taxon>Pterygota</taxon>
        <taxon>Neoptera</taxon>
        <taxon>Polyneoptera</taxon>
        <taxon>Phasmatodea</taxon>
        <taxon>Verophasmatodea</taxon>
        <taxon>Anareolatae</taxon>
        <taxon>Phasmatidae</taxon>
        <taxon>Eurycanthinae</taxon>
        <taxon>Dryococelus</taxon>
    </lineage>
</organism>
<dbReference type="InterPro" id="IPR049012">
    <property type="entry name" value="Mutator_transp_dom"/>
</dbReference>
<keyword evidence="4" id="KW-1185">Reference proteome</keyword>
<name>A0ABQ9HQ73_9NEOP</name>
<feature type="region of interest" description="Disordered" evidence="1">
    <location>
        <begin position="303"/>
        <end position="325"/>
    </location>
</feature>
<evidence type="ECO:0000259" key="2">
    <source>
        <dbReference type="Pfam" id="PF20700"/>
    </source>
</evidence>
<dbReference type="Pfam" id="PF20700">
    <property type="entry name" value="Mutator"/>
    <property type="match status" value="1"/>
</dbReference>
<dbReference type="EMBL" id="JARBHB010000004">
    <property type="protein sequence ID" value="KAJ8886532.1"/>
    <property type="molecule type" value="Genomic_DNA"/>
</dbReference>